<dbReference type="GO" id="GO:0032259">
    <property type="term" value="P:methylation"/>
    <property type="evidence" value="ECO:0007669"/>
    <property type="project" value="UniProtKB-KW"/>
</dbReference>
<keyword evidence="3" id="KW-1185">Reference proteome</keyword>
<protein>
    <submittedName>
        <fullName evidence="2">Methyltransferase domain-containing protein</fullName>
    </submittedName>
</protein>
<dbReference type="AlphaFoldDB" id="A0A146G2B7"/>
<dbReference type="Gene3D" id="3.40.50.150">
    <property type="entry name" value="Vaccinia Virus protein VP39"/>
    <property type="match status" value="1"/>
</dbReference>
<dbReference type="PANTHER" id="PTHR43861">
    <property type="entry name" value="TRANS-ACONITATE 2-METHYLTRANSFERASE-RELATED"/>
    <property type="match status" value="1"/>
</dbReference>
<evidence type="ECO:0000259" key="1">
    <source>
        <dbReference type="Pfam" id="PF08241"/>
    </source>
</evidence>
<keyword evidence="2" id="KW-0808">Transferase</keyword>
<dbReference type="STRING" id="690879.TSACC_2406"/>
<dbReference type="GO" id="GO:0008757">
    <property type="term" value="F:S-adenosylmethionine-dependent methyltransferase activity"/>
    <property type="evidence" value="ECO:0007669"/>
    <property type="project" value="InterPro"/>
</dbReference>
<keyword evidence="2" id="KW-0489">Methyltransferase</keyword>
<dbReference type="RefSeq" id="WP_075077869.1">
    <property type="nucleotide sequence ID" value="NZ_BDCO01000002.1"/>
</dbReference>
<organism evidence="2 3">
    <name type="scientific">Terrimicrobium sacchariphilum</name>
    <dbReference type="NCBI Taxonomy" id="690879"/>
    <lineage>
        <taxon>Bacteria</taxon>
        <taxon>Pseudomonadati</taxon>
        <taxon>Verrucomicrobiota</taxon>
        <taxon>Terrimicrobiia</taxon>
        <taxon>Terrimicrobiales</taxon>
        <taxon>Terrimicrobiaceae</taxon>
        <taxon>Terrimicrobium</taxon>
    </lineage>
</organism>
<dbReference type="OrthoDB" id="43862at2"/>
<evidence type="ECO:0000313" key="3">
    <source>
        <dbReference type="Proteomes" id="UP000076023"/>
    </source>
</evidence>
<accession>A0A146G2B7</accession>
<proteinExistence type="predicted"/>
<sequence>MAIGSKIETRGHIVGFREEIQAASGKSADDFFTWFDSAADADASFVRGQWDFSLHIAPYIAKYVPQPETKTILEIGYGGGRILAAAARSFRGAVGVDIHDEAARVKGELAARGARNIELFKCDGAKWPCPDASVDAVYTFIVLQHVEKIAIWRSCIEETARVLKPGGVAMLYFGRWAPVSLNRALPLAYWAERFTERFFLPQGYKELKAHVNDTNLLVTLSFARRALREAGFRVLDTAVSRKKVPDGLHQFGSQHGLLVQKI</sequence>
<comment type="caution">
    <text evidence="2">The sequence shown here is derived from an EMBL/GenBank/DDBJ whole genome shotgun (WGS) entry which is preliminary data.</text>
</comment>
<dbReference type="InterPro" id="IPR013216">
    <property type="entry name" value="Methyltransf_11"/>
</dbReference>
<dbReference type="Proteomes" id="UP000076023">
    <property type="component" value="Unassembled WGS sequence"/>
</dbReference>
<dbReference type="InterPro" id="IPR029063">
    <property type="entry name" value="SAM-dependent_MTases_sf"/>
</dbReference>
<feature type="domain" description="Methyltransferase type 11" evidence="1">
    <location>
        <begin position="73"/>
        <end position="170"/>
    </location>
</feature>
<evidence type="ECO:0000313" key="2">
    <source>
        <dbReference type="EMBL" id="GAT32009.1"/>
    </source>
</evidence>
<dbReference type="InParanoid" id="A0A146G2B7"/>
<dbReference type="PANTHER" id="PTHR43861:SF1">
    <property type="entry name" value="TRANS-ACONITATE 2-METHYLTRANSFERASE"/>
    <property type="match status" value="1"/>
</dbReference>
<reference evidence="3" key="1">
    <citation type="journal article" date="2017" name="Genome Announc.">
        <title>Draft Genome Sequence of Terrimicrobium sacchariphilum NM-5T, a Facultative Anaerobic Soil Bacterium of the Class Spartobacteria.</title>
        <authorList>
            <person name="Qiu Y.L."/>
            <person name="Tourlousse D.M."/>
            <person name="Matsuura N."/>
            <person name="Ohashi A."/>
            <person name="Sekiguchi Y."/>
        </authorList>
    </citation>
    <scope>NUCLEOTIDE SEQUENCE [LARGE SCALE GENOMIC DNA]</scope>
    <source>
        <strain evidence="3">NM-5</strain>
    </source>
</reference>
<dbReference type="CDD" id="cd02440">
    <property type="entry name" value="AdoMet_MTases"/>
    <property type="match status" value="1"/>
</dbReference>
<name>A0A146G2B7_TERSA</name>
<gene>
    <name evidence="2" type="ORF">TSACC_2406</name>
</gene>
<dbReference type="Pfam" id="PF08241">
    <property type="entry name" value="Methyltransf_11"/>
    <property type="match status" value="1"/>
</dbReference>
<dbReference type="EMBL" id="BDCO01000002">
    <property type="protein sequence ID" value="GAT32009.1"/>
    <property type="molecule type" value="Genomic_DNA"/>
</dbReference>
<dbReference type="SUPFAM" id="SSF53335">
    <property type="entry name" value="S-adenosyl-L-methionine-dependent methyltransferases"/>
    <property type="match status" value="1"/>
</dbReference>